<accession>A0A067CIM2</accession>
<feature type="transmembrane region" description="Helical" evidence="2">
    <location>
        <begin position="170"/>
        <end position="189"/>
    </location>
</feature>
<feature type="region of interest" description="Disordered" evidence="1">
    <location>
        <begin position="29"/>
        <end position="115"/>
    </location>
</feature>
<feature type="compositionally biased region" description="Polar residues" evidence="1">
    <location>
        <begin position="330"/>
        <end position="340"/>
    </location>
</feature>
<dbReference type="EMBL" id="KK583202">
    <property type="protein sequence ID" value="KDO30363.1"/>
    <property type="molecule type" value="Genomic_DNA"/>
</dbReference>
<dbReference type="AlphaFoldDB" id="A0A067CIM2"/>
<dbReference type="STRING" id="695850.A0A067CIM2"/>
<feature type="compositionally biased region" description="Polar residues" evidence="1">
    <location>
        <begin position="304"/>
        <end position="321"/>
    </location>
</feature>
<name>A0A067CIM2_SAPPC</name>
<keyword evidence="4" id="KW-1185">Reference proteome</keyword>
<dbReference type="VEuPathDB" id="FungiDB:SPRG_05074"/>
<keyword evidence="2" id="KW-0472">Membrane</keyword>
<dbReference type="OrthoDB" id="10453257at2759"/>
<feature type="compositionally biased region" description="Pro residues" evidence="1">
    <location>
        <begin position="35"/>
        <end position="44"/>
    </location>
</feature>
<organism evidence="3 4">
    <name type="scientific">Saprolegnia parasitica (strain CBS 223.65)</name>
    <dbReference type="NCBI Taxonomy" id="695850"/>
    <lineage>
        <taxon>Eukaryota</taxon>
        <taxon>Sar</taxon>
        <taxon>Stramenopiles</taxon>
        <taxon>Oomycota</taxon>
        <taxon>Saprolegniomycetes</taxon>
        <taxon>Saprolegniales</taxon>
        <taxon>Saprolegniaceae</taxon>
        <taxon>Saprolegnia</taxon>
    </lineage>
</organism>
<feature type="compositionally biased region" description="Pro residues" evidence="1">
    <location>
        <begin position="66"/>
        <end position="86"/>
    </location>
</feature>
<protein>
    <submittedName>
        <fullName evidence="3">Uncharacterized protein</fullName>
    </submittedName>
</protein>
<proteinExistence type="predicted"/>
<dbReference type="GeneID" id="24127483"/>
<keyword evidence="2" id="KW-0812">Transmembrane</keyword>
<evidence type="ECO:0000313" key="3">
    <source>
        <dbReference type="EMBL" id="KDO30363.1"/>
    </source>
</evidence>
<keyword evidence="2" id="KW-1133">Transmembrane helix</keyword>
<dbReference type="Proteomes" id="UP000030745">
    <property type="component" value="Unassembled WGS sequence"/>
</dbReference>
<feature type="compositionally biased region" description="Low complexity" evidence="1">
    <location>
        <begin position="87"/>
        <end position="115"/>
    </location>
</feature>
<feature type="region of interest" description="Disordered" evidence="1">
    <location>
        <begin position="286"/>
        <end position="340"/>
    </location>
</feature>
<dbReference type="RefSeq" id="XP_012198973.1">
    <property type="nucleotide sequence ID" value="XM_012343583.1"/>
</dbReference>
<evidence type="ECO:0000313" key="4">
    <source>
        <dbReference type="Proteomes" id="UP000030745"/>
    </source>
</evidence>
<evidence type="ECO:0000256" key="2">
    <source>
        <dbReference type="SAM" id="Phobius"/>
    </source>
</evidence>
<sequence length="340" mass="36431">MHRYGRALQAPAGGTSGSIQSLIITIIPRTKRPDATPPEVPAPTPEATATDMPSTNETNTVSPDAAPAPTPTPTPTLTPTPTPTPTDTPTTSPVPTNATTSMPPRTASSPPTTSVVMTRVPVPSILIVAPDAEFDTTSPPSSVPSPPTWTSRPAINTTPGAKSDGLSPSLVAALICGAAVVVLAAMLLYNDHRRRRRERNVRSLTAVSWTHNTSPVLPPRSTSMSNWTYQPSESLGATRGVEYFMDGTNMPKATSFAPLQARWARLSEAQDDDVPPEMRTNEWYQASLSERQPPPTQEEQQPESSYGSESLHSEISLSFHDSSGRGPSRLTRTSWDSMEE</sequence>
<gene>
    <name evidence="3" type="ORF">SPRG_05074</name>
</gene>
<evidence type="ECO:0000256" key="1">
    <source>
        <dbReference type="SAM" id="MobiDB-lite"/>
    </source>
</evidence>
<dbReference type="KEGG" id="spar:SPRG_05074"/>
<dbReference type="OMA" id="NEWYQAS"/>
<feature type="region of interest" description="Disordered" evidence="1">
    <location>
        <begin position="133"/>
        <end position="152"/>
    </location>
</feature>
<reference evidence="3 4" key="1">
    <citation type="journal article" date="2013" name="PLoS Genet.">
        <title>Distinctive expansion of potential virulence genes in the genome of the oomycete fish pathogen Saprolegnia parasitica.</title>
        <authorList>
            <person name="Jiang R.H."/>
            <person name="de Bruijn I."/>
            <person name="Haas B.J."/>
            <person name="Belmonte R."/>
            <person name="Lobach L."/>
            <person name="Christie J."/>
            <person name="van den Ackerveken G."/>
            <person name="Bottin A."/>
            <person name="Bulone V."/>
            <person name="Diaz-Moreno S.M."/>
            <person name="Dumas B."/>
            <person name="Fan L."/>
            <person name="Gaulin E."/>
            <person name="Govers F."/>
            <person name="Grenville-Briggs L.J."/>
            <person name="Horner N.R."/>
            <person name="Levin J.Z."/>
            <person name="Mammella M."/>
            <person name="Meijer H.J."/>
            <person name="Morris P."/>
            <person name="Nusbaum C."/>
            <person name="Oome S."/>
            <person name="Phillips A.J."/>
            <person name="van Rooyen D."/>
            <person name="Rzeszutek E."/>
            <person name="Saraiva M."/>
            <person name="Secombes C.J."/>
            <person name="Seidl M.F."/>
            <person name="Snel B."/>
            <person name="Stassen J.H."/>
            <person name="Sykes S."/>
            <person name="Tripathy S."/>
            <person name="van den Berg H."/>
            <person name="Vega-Arreguin J.C."/>
            <person name="Wawra S."/>
            <person name="Young S.K."/>
            <person name="Zeng Q."/>
            <person name="Dieguez-Uribeondo J."/>
            <person name="Russ C."/>
            <person name="Tyler B.M."/>
            <person name="van West P."/>
        </authorList>
    </citation>
    <scope>NUCLEOTIDE SEQUENCE [LARGE SCALE GENOMIC DNA]</scope>
    <source>
        <strain evidence="3 4">CBS 223.65</strain>
    </source>
</reference>